<evidence type="ECO:0000259" key="1">
    <source>
        <dbReference type="PROSITE" id="PS50030"/>
    </source>
</evidence>
<dbReference type="PROSITE" id="PS50030">
    <property type="entry name" value="UBA"/>
    <property type="match status" value="1"/>
</dbReference>
<dbReference type="Proteomes" id="UP001516023">
    <property type="component" value="Unassembled WGS sequence"/>
</dbReference>
<organism evidence="2 3">
    <name type="scientific">Cyclotella cryptica</name>
    <dbReference type="NCBI Taxonomy" id="29204"/>
    <lineage>
        <taxon>Eukaryota</taxon>
        <taxon>Sar</taxon>
        <taxon>Stramenopiles</taxon>
        <taxon>Ochrophyta</taxon>
        <taxon>Bacillariophyta</taxon>
        <taxon>Coscinodiscophyceae</taxon>
        <taxon>Thalassiosirophycidae</taxon>
        <taxon>Stephanodiscales</taxon>
        <taxon>Stephanodiscaceae</taxon>
        <taxon>Cyclotella</taxon>
    </lineage>
</organism>
<comment type="caution">
    <text evidence="2">The sequence shown here is derived from an EMBL/GenBank/DDBJ whole genome shotgun (WGS) entry which is preliminary data.</text>
</comment>
<dbReference type="AlphaFoldDB" id="A0ABD3QM21"/>
<sequence length="293" mass="31961">MNESIAILESMGFDQSLCLDALNRFNGNLDRTIDFLLGGGGDTTNNNDSNAYHRQTTATRIIHSEISQYSDPKGRSACTSIALEMAGGVLDRLHRSSHSEASAEECIDSSFLSESIHNGLDIYAELQRSNSSGVEHLSVEEFLQMSAPLQKFQCLKLLPNSPRQGILSSSTDSPVGLESILSQCQSDVSTPSYVAVVITKPPETVLVVLPSLTSTATSTIEKNYALLDSHPRPNQLTPHNPSGSYAIFHSDLPSLVRSLKEIFPVVDLGSDVNEMMAMMYNSFDVYPFVYSSE</sequence>
<dbReference type="SMART" id="SM00165">
    <property type="entry name" value="UBA"/>
    <property type="match status" value="1"/>
</dbReference>
<dbReference type="InterPro" id="IPR009060">
    <property type="entry name" value="UBA-like_sf"/>
</dbReference>
<protein>
    <recommendedName>
        <fullName evidence="1">UBA domain-containing protein</fullName>
    </recommendedName>
</protein>
<proteinExistence type="predicted"/>
<dbReference type="Pfam" id="PF00627">
    <property type="entry name" value="UBA"/>
    <property type="match status" value="1"/>
</dbReference>
<keyword evidence="3" id="KW-1185">Reference proteome</keyword>
<dbReference type="Gene3D" id="1.10.8.10">
    <property type="entry name" value="DNA helicase RuvA subunit, C-terminal domain"/>
    <property type="match status" value="1"/>
</dbReference>
<dbReference type="InterPro" id="IPR015940">
    <property type="entry name" value="UBA"/>
</dbReference>
<dbReference type="SUPFAM" id="SSF46934">
    <property type="entry name" value="UBA-like"/>
    <property type="match status" value="1"/>
</dbReference>
<evidence type="ECO:0000313" key="2">
    <source>
        <dbReference type="EMBL" id="KAL3801202.1"/>
    </source>
</evidence>
<evidence type="ECO:0000313" key="3">
    <source>
        <dbReference type="Proteomes" id="UP001516023"/>
    </source>
</evidence>
<dbReference type="EMBL" id="JABMIG020000028">
    <property type="protein sequence ID" value="KAL3801202.1"/>
    <property type="molecule type" value="Genomic_DNA"/>
</dbReference>
<gene>
    <name evidence="2" type="ORF">HJC23_012602</name>
</gene>
<name>A0ABD3QM21_9STRA</name>
<accession>A0ABD3QM21</accession>
<feature type="domain" description="UBA" evidence="1">
    <location>
        <begin position="1"/>
        <end position="39"/>
    </location>
</feature>
<reference evidence="2 3" key="1">
    <citation type="journal article" date="2020" name="G3 (Bethesda)">
        <title>Improved Reference Genome for Cyclotella cryptica CCMP332, a Model for Cell Wall Morphogenesis, Salinity Adaptation, and Lipid Production in Diatoms (Bacillariophyta).</title>
        <authorList>
            <person name="Roberts W.R."/>
            <person name="Downey K.M."/>
            <person name="Ruck E.C."/>
            <person name="Traller J.C."/>
            <person name="Alverson A.J."/>
        </authorList>
    </citation>
    <scope>NUCLEOTIDE SEQUENCE [LARGE SCALE GENOMIC DNA]</scope>
    <source>
        <strain evidence="2 3">CCMP332</strain>
    </source>
</reference>